<dbReference type="EMBL" id="CM003373">
    <property type="protein sequence ID" value="KOM39089.1"/>
    <property type="molecule type" value="Genomic_DNA"/>
</dbReference>
<proteinExistence type="inferred from homology"/>
<evidence type="ECO:0000256" key="3">
    <source>
        <dbReference type="ARBA" id="ARBA00022677"/>
    </source>
</evidence>
<reference evidence="7" key="1">
    <citation type="journal article" date="2015" name="Proc. Natl. Acad. Sci. U.S.A.">
        <title>Genome sequencing of adzuki bean (Vigna angularis) provides insight into high starch and low fat accumulation and domestication.</title>
        <authorList>
            <person name="Yang K."/>
            <person name="Tian Z."/>
            <person name="Chen C."/>
            <person name="Luo L."/>
            <person name="Zhao B."/>
            <person name="Wang Z."/>
            <person name="Yu L."/>
            <person name="Li Y."/>
            <person name="Sun Y."/>
            <person name="Li W."/>
            <person name="Chen Y."/>
            <person name="Li Y."/>
            <person name="Zhang Y."/>
            <person name="Ai D."/>
            <person name="Zhao J."/>
            <person name="Shang C."/>
            <person name="Ma Y."/>
            <person name="Wu B."/>
            <person name="Wang M."/>
            <person name="Gao L."/>
            <person name="Sun D."/>
            <person name="Zhang P."/>
            <person name="Guo F."/>
            <person name="Wang W."/>
            <person name="Li Y."/>
            <person name="Wang J."/>
            <person name="Varshney R.K."/>
            <person name="Wang J."/>
            <person name="Ling H.Q."/>
            <person name="Wan P."/>
        </authorList>
    </citation>
    <scope>NUCLEOTIDE SEQUENCE</scope>
    <source>
        <strain evidence="7">cv. Jingnong 6</strain>
    </source>
</reference>
<evidence type="ECO:0000256" key="2">
    <source>
        <dbReference type="ARBA" id="ARBA00008300"/>
    </source>
</evidence>
<evidence type="ECO:0008006" key="9">
    <source>
        <dbReference type="Google" id="ProtNLM"/>
    </source>
</evidence>
<evidence type="ECO:0000313" key="8">
    <source>
        <dbReference type="Proteomes" id="UP000743370"/>
    </source>
</evidence>
<keyword evidence="3" id="KW-0551">Lipid droplet</keyword>
<evidence type="ECO:0000256" key="4">
    <source>
        <dbReference type="ARBA" id="ARBA00022801"/>
    </source>
</evidence>
<protein>
    <recommendedName>
        <fullName evidence="9">Serine aminopeptidase S33 domain-containing protein</fullName>
    </recommendedName>
</protein>
<dbReference type="FunFam" id="3.40.50.1820:FF:000267">
    <property type="entry name" value="Alpha/beta-Hydrolases superfamily protein"/>
    <property type="match status" value="1"/>
</dbReference>
<evidence type="ECO:0000313" key="6">
    <source>
        <dbReference type="EMBL" id="KOM39089.1"/>
    </source>
</evidence>
<dbReference type="GO" id="GO:0019915">
    <property type="term" value="P:lipid storage"/>
    <property type="evidence" value="ECO:0007669"/>
    <property type="project" value="InterPro"/>
</dbReference>
<dbReference type="PANTHER" id="PTHR13390">
    <property type="entry name" value="LIPASE"/>
    <property type="match status" value="1"/>
</dbReference>
<comment type="similarity">
    <text evidence="2">Belongs to the AB hydrolase superfamily. LDAH family.</text>
</comment>
<dbReference type="PANTHER" id="PTHR13390:SF0">
    <property type="entry name" value="LIPID DROPLET-ASSOCIATED HYDROLASE"/>
    <property type="match status" value="1"/>
</dbReference>
<dbReference type="GO" id="GO:0005811">
    <property type="term" value="C:lipid droplet"/>
    <property type="evidence" value="ECO:0007669"/>
    <property type="project" value="UniProtKB-SubCell"/>
</dbReference>
<dbReference type="EMBL" id="JABFOF010000002">
    <property type="protein sequence ID" value="KAG2406236.1"/>
    <property type="molecule type" value="Genomic_DNA"/>
</dbReference>
<dbReference type="AlphaFoldDB" id="A0A0L9U9A9"/>
<reference evidence="5 8" key="3">
    <citation type="submission" date="2020-05" db="EMBL/GenBank/DDBJ databases">
        <title>Vigna angularis (adzuki bean) Var. LongXiaoDou No. 4 denovo assembly.</title>
        <authorList>
            <person name="Xiang H."/>
        </authorList>
    </citation>
    <scope>NUCLEOTIDE SEQUENCE [LARGE SCALE GENOMIC DNA]</scope>
    <source>
        <tissue evidence="5">Leaf</tissue>
    </source>
</reference>
<keyword evidence="4" id="KW-0378">Hydrolase</keyword>
<dbReference type="SUPFAM" id="SSF53474">
    <property type="entry name" value="alpha/beta-Hydrolases"/>
    <property type="match status" value="1"/>
</dbReference>
<name>A0A0L9U9A9_PHAAN</name>
<evidence type="ECO:0000256" key="1">
    <source>
        <dbReference type="ARBA" id="ARBA00004502"/>
    </source>
</evidence>
<reference evidence="6" key="2">
    <citation type="submission" date="2015-02" db="EMBL/GenBank/DDBJ databases">
        <authorList>
            <person name="Chooi Y.-H."/>
        </authorList>
    </citation>
    <scope>NUCLEOTIDE SEQUENCE</scope>
    <source>
        <tissue evidence="6">Seedling</tissue>
    </source>
</reference>
<evidence type="ECO:0000313" key="7">
    <source>
        <dbReference type="Proteomes" id="UP000053144"/>
    </source>
</evidence>
<comment type="subcellular location">
    <subcellularLocation>
        <location evidence="1">Lipid droplet</location>
    </subcellularLocation>
</comment>
<dbReference type="OrthoDB" id="448051at2759"/>
<dbReference type="InterPro" id="IPR029058">
    <property type="entry name" value="AB_hydrolase_fold"/>
</dbReference>
<dbReference type="InterPro" id="IPR019363">
    <property type="entry name" value="LDAH"/>
</dbReference>
<dbReference type="Proteomes" id="UP000743370">
    <property type="component" value="Unassembled WGS sequence"/>
</dbReference>
<sequence>MFPGLGGWTARSFAHSVLLPSLASSRTRFRAKCLVNCSMTVNDNLLSKPIRRANFRLCNVSGYISEVLEIRAEAPKLHVLLVPGNPGVVLFYKDFVEFLYELLEGTASVTAIGHVSHSRKDLEHGRMFSLQEQIDHKIDFIIQELQNIEIPILLVGHSIGSYISIEMFKKSPEKVKYCIGLYPFLTLNPQSTKQLLIGKIAKSQVLAAALSYLIASLGWLPVQALRFVVRKSLGKSWSVNAVDAACSHLSQYHTMRNVLYMAMTEFRKLSEAPDWTFMKERKAQLTFLFGIDDHWGPLDLLEEISKQVPGVAVSIERENHTHGFCCTEAGSLWVAQHVANCIKKQTACTNQ</sequence>
<dbReference type="Gene3D" id="3.40.50.1820">
    <property type="entry name" value="alpha/beta hydrolase"/>
    <property type="match status" value="1"/>
</dbReference>
<dbReference type="KEGG" id="var:108327031"/>
<dbReference type="Gramene" id="KOM39089">
    <property type="protein sequence ID" value="KOM39089"/>
    <property type="gene ID" value="LR48_Vigan03g247100"/>
</dbReference>
<evidence type="ECO:0000313" key="5">
    <source>
        <dbReference type="EMBL" id="KAG2406236.1"/>
    </source>
</evidence>
<gene>
    <name evidence="5" type="ORF">HKW66_Vig0054920</name>
    <name evidence="6" type="ORF">LR48_Vigan03g247100</name>
</gene>
<dbReference type="Pfam" id="PF10230">
    <property type="entry name" value="LIDHydrolase"/>
    <property type="match status" value="1"/>
</dbReference>
<accession>A0A0L9U9A9</accession>
<dbReference type="Proteomes" id="UP000053144">
    <property type="component" value="Chromosome 3"/>
</dbReference>
<dbReference type="GO" id="GO:0016298">
    <property type="term" value="F:lipase activity"/>
    <property type="evidence" value="ECO:0007669"/>
    <property type="project" value="InterPro"/>
</dbReference>
<dbReference type="OMA" id="WVPVSYY"/>
<organism evidence="6 7">
    <name type="scientific">Phaseolus angularis</name>
    <name type="common">Azuki bean</name>
    <name type="synonym">Vigna angularis</name>
    <dbReference type="NCBI Taxonomy" id="3914"/>
    <lineage>
        <taxon>Eukaryota</taxon>
        <taxon>Viridiplantae</taxon>
        <taxon>Streptophyta</taxon>
        <taxon>Embryophyta</taxon>
        <taxon>Tracheophyta</taxon>
        <taxon>Spermatophyta</taxon>
        <taxon>Magnoliopsida</taxon>
        <taxon>eudicotyledons</taxon>
        <taxon>Gunneridae</taxon>
        <taxon>Pentapetalae</taxon>
        <taxon>rosids</taxon>
        <taxon>fabids</taxon>
        <taxon>Fabales</taxon>
        <taxon>Fabaceae</taxon>
        <taxon>Papilionoideae</taxon>
        <taxon>50 kb inversion clade</taxon>
        <taxon>NPAAA clade</taxon>
        <taxon>indigoferoid/millettioid clade</taxon>
        <taxon>Phaseoleae</taxon>
        <taxon>Vigna</taxon>
    </lineage>
</organism>